<dbReference type="RefSeq" id="WP_146359063.1">
    <property type="nucleotide sequence ID" value="NZ_VOBR01000036.1"/>
</dbReference>
<feature type="region of interest" description="Disordered" evidence="1">
    <location>
        <begin position="252"/>
        <end position="275"/>
    </location>
</feature>
<protein>
    <submittedName>
        <fullName evidence="2">Uncharacterized protein</fullName>
    </submittedName>
</protein>
<dbReference type="OrthoDB" id="3640645at2"/>
<dbReference type="EMBL" id="VOBR01000036">
    <property type="protein sequence ID" value="TWP46065.1"/>
    <property type="molecule type" value="Genomic_DNA"/>
</dbReference>
<keyword evidence="3" id="KW-1185">Reference proteome</keyword>
<accession>A0A563EHI2</accession>
<reference evidence="2 3" key="1">
    <citation type="submission" date="2019-07" db="EMBL/GenBank/DDBJ databases">
        <title>Lentzea xizangensis sp. nov., isolated from Qinghai-Tibetan Plateau Soils.</title>
        <authorList>
            <person name="Huang J."/>
        </authorList>
    </citation>
    <scope>NUCLEOTIDE SEQUENCE [LARGE SCALE GENOMIC DNA]</scope>
    <source>
        <strain evidence="2 3">FXJ1.1311</strain>
    </source>
</reference>
<name>A0A563EHI2_9PSEU</name>
<sequence>MARWIRDQGDVGLSVDAAADLLRLEGLLRAVAADVRRRLMPAETAIAAQRTRLAAASTRGRLPGRRERRAATAALDTAITRQAELAILLDETVTLQHVLRDFVIGLDPPSGVLRAAAEGWARSPEVPASVVVLGPEDNFLATDTRRGRGDRGISVVDGDVYGERWRRDGDDDSPWAEPTDRDGPWRLGFIPRTGEIYSSRRCGYLTQEVWLLGRDFEPQQAHELLTRIEPRMREPNSLILAAGVVHAARTPSGNRQCAAPRSSVATMTPRARDTG</sequence>
<evidence type="ECO:0000313" key="3">
    <source>
        <dbReference type="Proteomes" id="UP000316639"/>
    </source>
</evidence>
<dbReference type="Proteomes" id="UP000316639">
    <property type="component" value="Unassembled WGS sequence"/>
</dbReference>
<dbReference type="AlphaFoldDB" id="A0A563EHI2"/>
<gene>
    <name evidence="2" type="ORF">FKR81_37495</name>
</gene>
<proteinExistence type="predicted"/>
<evidence type="ECO:0000313" key="2">
    <source>
        <dbReference type="EMBL" id="TWP46065.1"/>
    </source>
</evidence>
<evidence type="ECO:0000256" key="1">
    <source>
        <dbReference type="SAM" id="MobiDB-lite"/>
    </source>
</evidence>
<organism evidence="2 3">
    <name type="scientific">Lentzea tibetensis</name>
    <dbReference type="NCBI Taxonomy" id="2591470"/>
    <lineage>
        <taxon>Bacteria</taxon>
        <taxon>Bacillati</taxon>
        <taxon>Actinomycetota</taxon>
        <taxon>Actinomycetes</taxon>
        <taxon>Pseudonocardiales</taxon>
        <taxon>Pseudonocardiaceae</taxon>
        <taxon>Lentzea</taxon>
    </lineage>
</organism>
<comment type="caution">
    <text evidence="2">The sequence shown here is derived from an EMBL/GenBank/DDBJ whole genome shotgun (WGS) entry which is preliminary data.</text>
</comment>